<dbReference type="SUPFAM" id="SSF56235">
    <property type="entry name" value="N-terminal nucleophile aminohydrolases (Ntn hydrolases)"/>
    <property type="match status" value="1"/>
</dbReference>
<dbReference type="PANTHER" id="PTHR39328">
    <property type="entry name" value="BLL2871 PROTEIN"/>
    <property type="match status" value="1"/>
</dbReference>
<protein>
    <submittedName>
        <fullName evidence="1">DUF1028 domain-containing protein</fullName>
    </submittedName>
</protein>
<dbReference type="Pfam" id="PF06267">
    <property type="entry name" value="DUF1028"/>
    <property type="match status" value="1"/>
</dbReference>
<name>A0ABD5MUC6_9EURY</name>
<dbReference type="Proteomes" id="UP001589595">
    <property type="component" value="Unassembled WGS sequence"/>
</dbReference>
<gene>
    <name evidence="1" type="ORF">ACFFOL_15610</name>
</gene>
<dbReference type="EMBL" id="JBHMAJ010000010">
    <property type="protein sequence ID" value="MFB9825596.1"/>
    <property type="molecule type" value="Genomic_DNA"/>
</dbReference>
<proteinExistence type="predicted"/>
<evidence type="ECO:0000313" key="1">
    <source>
        <dbReference type="EMBL" id="MFB9825596.1"/>
    </source>
</evidence>
<dbReference type="GeneID" id="67211574"/>
<evidence type="ECO:0000313" key="2">
    <source>
        <dbReference type="Proteomes" id="UP001589595"/>
    </source>
</evidence>
<accession>A0ABD5MUC6</accession>
<dbReference type="RefSeq" id="WP_222921443.1">
    <property type="nucleotide sequence ID" value="NZ_CP082286.1"/>
</dbReference>
<dbReference type="InterPro" id="IPR029055">
    <property type="entry name" value="Ntn_hydrolases_N"/>
</dbReference>
<organism evidence="1 2">
    <name type="scientific">Halobaculum roseum</name>
    <dbReference type="NCBI Taxonomy" id="2175149"/>
    <lineage>
        <taxon>Archaea</taxon>
        <taxon>Methanobacteriati</taxon>
        <taxon>Methanobacteriota</taxon>
        <taxon>Stenosarchaea group</taxon>
        <taxon>Halobacteria</taxon>
        <taxon>Halobacteriales</taxon>
        <taxon>Haloferacaceae</taxon>
        <taxon>Halobaculum</taxon>
    </lineage>
</organism>
<dbReference type="AlphaFoldDB" id="A0ABD5MUC6"/>
<sequence>MGAARRSSVSTSHEYPGTFSIAVRDPEANAFGAAVTTGTVAVGATCPYVSEHAAVVTQSYTRTEHGRDGVARADDGEPVDEALESLLDADEHAAYRQVHGVGEDSEFAFTGDSCVPWCGSRVGSEFTVAGNMLAGPEVLEEAATAYETGDGDVADRLVSALEAGEAAGGDERGELSAALLVAAPEPEFYHNLRVDYSETPVADLRDLLTEARSARDRIRAGTDEAFDGDYPEEILEFGIKY</sequence>
<dbReference type="InterPro" id="IPR010430">
    <property type="entry name" value="DUF1028"/>
</dbReference>
<comment type="caution">
    <text evidence="1">The sequence shown here is derived from an EMBL/GenBank/DDBJ whole genome shotgun (WGS) entry which is preliminary data.</text>
</comment>
<dbReference type="Gene3D" id="3.60.20.10">
    <property type="entry name" value="Glutamine Phosphoribosylpyrophosphate, subunit 1, domain 1"/>
    <property type="match status" value="1"/>
</dbReference>
<reference evidence="1" key="1">
    <citation type="submission" date="2024-09" db="EMBL/GenBank/DDBJ databases">
        <authorList>
            <person name="Sun Q."/>
        </authorList>
    </citation>
    <scope>NUCLEOTIDE SEQUENCE [LARGE SCALE GENOMIC DNA]</scope>
    <source>
        <strain evidence="1">JCM 31273</strain>
    </source>
</reference>
<keyword evidence="2" id="KW-1185">Reference proteome</keyword>
<dbReference type="PANTHER" id="PTHR39328:SF1">
    <property type="entry name" value="BLL2871 PROTEIN"/>
    <property type="match status" value="1"/>
</dbReference>